<accession>T2J9T9</accession>
<feature type="compositionally biased region" description="Basic and acidic residues" evidence="1">
    <location>
        <begin position="54"/>
        <end position="86"/>
    </location>
</feature>
<feature type="region of interest" description="Disordered" evidence="1">
    <location>
        <begin position="1"/>
        <end position="86"/>
    </location>
</feature>
<proteinExistence type="predicted"/>
<organism evidence="2 3">
    <name type="scientific">Crocosphaera watsonii WH 0401</name>
    <dbReference type="NCBI Taxonomy" id="555881"/>
    <lineage>
        <taxon>Bacteria</taxon>
        <taxon>Bacillati</taxon>
        <taxon>Cyanobacteriota</taxon>
        <taxon>Cyanophyceae</taxon>
        <taxon>Oscillatoriophycideae</taxon>
        <taxon>Chroococcales</taxon>
        <taxon>Aphanothecaceae</taxon>
        <taxon>Crocosphaera</taxon>
    </lineage>
</organism>
<sequence>MTGFQQKRINKPQQESNIDDLINQIKDQHSNKKKESMDKSNHQPNSTDNLLQRFKSELQQQKEKPEQNDFHQKEPEMNENIKKNQV</sequence>
<dbReference type="RefSeq" id="WP_021835624.1">
    <property type="nucleotide sequence ID" value="NZ_CAQM01000424.1"/>
</dbReference>
<reference evidence="2 3" key="2">
    <citation type="submission" date="2013-09" db="EMBL/GenBank/DDBJ databases">
        <title>Whole genome comparison of six Crocosphaera watsonii strains with differing phenotypes.</title>
        <authorList>
            <person name="Bench S.R."/>
            <person name="Heller P."/>
            <person name="Frank I."/>
            <person name="Arciniega M."/>
            <person name="Shilova I.N."/>
            <person name="Zehr J.P."/>
        </authorList>
    </citation>
    <scope>NUCLEOTIDE SEQUENCE [LARGE SCALE GENOMIC DNA]</scope>
    <source>
        <strain evidence="2 3">WH 0401</strain>
    </source>
</reference>
<gene>
    <name evidence="2" type="ORF">CWATWH0401_2915</name>
</gene>
<comment type="caution">
    <text evidence="2">The sequence shown here is derived from an EMBL/GenBank/DDBJ whole genome shotgun (WGS) entry which is preliminary data.</text>
</comment>
<feature type="compositionally biased region" description="Polar residues" evidence="1">
    <location>
        <begin position="1"/>
        <end position="16"/>
    </location>
</feature>
<name>T2J9T9_CROWT</name>
<reference evidence="2 3" key="1">
    <citation type="submission" date="2013-01" db="EMBL/GenBank/DDBJ databases">
        <authorList>
            <person name="Bench S."/>
        </authorList>
    </citation>
    <scope>NUCLEOTIDE SEQUENCE [LARGE SCALE GENOMIC DNA]</scope>
    <source>
        <strain evidence="2 3">WH 0401</strain>
    </source>
</reference>
<dbReference type="EMBL" id="CAQM01000424">
    <property type="protein sequence ID" value="CCQ61955.1"/>
    <property type="molecule type" value="Genomic_DNA"/>
</dbReference>
<feature type="compositionally biased region" description="Basic and acidic residues" evidence="1">
    <location>
        <begin position="26"/>
        <end position="41"/>
    </location>
</feature>
<dbReference type="AlphaFoldDB" id="T2J9T9"/>
<protein>
    <submittedName>
        <fullName evidence="2">Uncharacterized protein</fullName>
    </submittedName>
</protein>
<dbReference type="Proteomes" id="UP000018198">
    <property type="component" value="Unassembled WGS sequence"/>
</dbReference>
<evidence type="ECO:0000313" key="2">
    <source>
        <dbReference type="EMBL" id="CCQ61955.1"/>
    </source>
</evidence>
<evidence type="ECO:0000313" key="3">
    <source>
        <dbReference type="Proteomes" id="UP000018198"/>
    </source>
</evidence>
<evidence type="ECO:0000256" key="1">
    <source>
        <dbReference type="SAM" id="MobiDB-lite"/>
    </source>
</evidence>